<evidence type="ECO:0000256" key="4">
    <source>
        <dbReference type="ARBA" id="ARBA00022723"/>
    </source>
</evidence>
<dbReference type="PANTHER" id="PTHR33653">
    <property type="entry name" value="RIBONUCLEASE VAPC2"/>
    <property type="match status" value="1"/>
</dbReference>
<dbReference type="InterPro" id="IPR029060">
    <property type="entry name" value="PIN-like_dom_sf"/>
</dbReference>
<evidence type="ECO:0000256" key="6">
    <source>
        <dbReference type="ARBA" id="ARBA00022842"/>
    </source>
</evidence>
<dbReference type="GO" id="GO:0016787">
    <property type="term" value="F:hydrolase activity"/>
    <property type="evidence" value="ECO:0007669"/>
    <property type="project" value="UniProtKB-KW"/>
</dbReference>
<dbReference type="GO" id="GO:0046872">
    <property type="term" value="F:metal ion binding"/>
    <property type="evidence" value="ECO:0007669"/>
    <property type="project" value="UniProtKB-KW"/>
</dbReference>
<dbReference type="Gene3D" id="3.40.50.1010">
    <property type="entry name" value="5'-nuclease"/>
    <property type="match status" value="1"/>
</dbReference>
<dbReference type="AlphaFoldDB" id="A0A1R4HFB9"/>
<evidence type="ECO:0000313" key="10">
    <source>
        <dbReference type="Proteomes" id="UP000195667"/>
    </source>
</evidence>
<evidence type="ECO:0000256" key="2">
    <source>
        <dbReference type="ARBA" id="ARBA00022649"/>
    </source>
</evidence>
<dbReference type="EMBL" id="FUKI01000135">
    <property type="protein sequence ID" value="SJM94711.1"/>
    <property type="molecule type" value="Genomic_DNA"/>
</dbReference>
<dbReference type="CDD" id="cd18738">
    <property type="entry name" value="PIN_VapC4-5_FitB-like"/>
    <property type="match status" value="1"/>
</dbReference>
<dbReference type="GO" id="GO:0004518">
    <property type="term" value="F:nuclease activity"/>
    <property type="evidence" value="ECO:0007669"/>
    <property type="project" value="UniProtKB-KW"/>
</dbReference>
<name>A0A1R4HFB9_9GAMM</name>
<comment type="cofactor">
    <cofactor evidence="1">
        <name>Mg(2+)</name>
        <dbReference type="ChEBI" id="CHEBI:18420"/>
    </cofactor>
</comment>
<dbReference type="RefSeq" id="WP_087144441.1">
    <property type="nucleotide sequence ID" value="NZ_FUKI01000135.1"/>
</dbReference>
<keyword evidence="5" id="KW-0378">Hydrolase</keyword>
<keyword evidence="3" id="KW-0540">Nuclease</keyword>
<dbReference type="OrthoDB" id="459334at2"/>
<reference evidence="10" key="1">
    <citation type="submission" date="2017-02" db="EMBL/GenBank/DDBJ databases">
        <authorList>
            <person name="Daims H."/>
        </authorList>
    </citation>
    <scope>NUCLEOTIDE SEQUENCE [LARGE SCALE GENOMIC DNA]</scope>
</reference>
<evidence type="ECO:0000313" key="9">
    <source>
        <dbReference type="EMBL" id="SJM94711.1"/>
    </source>
</evidence>
<dbReference type="SUPFAM" id="SSF88723">
    <property type="entry name" value="PIN domain-like"/>
    <property type="match status" value="1"/>
</dbReference>
<dbReference type="Proteomes" id="UP000195667">
    <property type="component" value="Unassembled WGS sequence"/>
</dbReference>
<dbReference type="PANTHER" id="PTHR33653:SF1">
    <property type="entry name" value="RIBONUCLEASE VAPC2"/>
    <property type="match status" value="1"/>
</dbReference>
<protein>
    <recommendedName>
        <fullName evidence="8">PIN domain-containing protein</fullName>
    </recommendedName>
</protein>
<dbReference type="Pfam" id="PF01850">
    <property type="entry name" value="PIN"/>
    <property type="match status" value="1"/>
</dbReference>
<evidence type="ECO:0000259" key="8">
    <source>
        <dbReference type="Pfam" id="PF01850"/>
    </source>
</evidence>
<gene>
    <name evidence="9" type="ORF">CRENPOLYSF1_580016</name>
</gene>
<evidence type="ECO:0000256" key="1">
    <source>
        <dbReference type="ARBA" id="ARBA00001946"/>
    </source>
</evidence>
<keyword evidence="2" id="KW-1277">Toxin-antitoxin system</keyword>
<sequence length="121" mass="13894">MKLLDSNILIYSQQTQYAYLRPLIFDKESYASKITQLEVLGFHRLDDKAMQYFTSCFQFIKLIAINNTIIDSSIILRQQRKMSLGDAIIAATALLYDATIVTRNVDDFLSIKNLKVINPIL</sequence>
<comment type="similarity">
    <text evidence="7">Belongs to the PINc/VapC protein family.</text>
</comment>
<proteinExistence type="inferred from homology"/>
<organism evidence="9 10">
    <name type="scientific">Crenothrix polyspora</name>
    <dbReference type="NCBI Taxonomy" id="360316"/>
    <lineage>
        <taxon>Bacteria</taxon>
        <taxon>Pseudomonadati</taxon>
        <taxon>Pseudomonadota</taxon>
        <taxon>Gammaproteobacteria</taxon>
        <taxon>Methylococcales</taxon>
        <taxon>Crenotrichaceae</taxon>
        <taxon>Crenothrix</taxon>
    </lineage>
</organism>
<dbReference type="InterPro" id="IPR050556">
    <property type="entry name" value="Type_II_TA_system_RNase"/>
</dbReference>
<dbReference type="InterPro" id="IPR002716">
    <property type="entry name" value="PIN_dom"/>
</dbReference>
<accession>A0A1R4HFB9</accession>
<evidence type="ECO:0000256" key="7">
    <source>
        <dbReference type="ARBA" id="ARBA00038093"/>
    </source>
</evidence>
<keyword evidence="4" id="KW-0479">Metal-binding</keyword>
<keyword evidence="6" id="KW-0460">Magnesium</keyword>
<evidence type="ECO:0000256" key="5">
    <source>
        <dbReference type="ARBA" id="ARBA00022801"/>
    </source>
</evidence>
<feature type="domain" description="PIN" evidence="8">
    <location>
        <begin position="3"/>
        <end position="108"/>
    </location>
</feature>
<evidence type="ECO:0000256" key="3">
    <source>
        <dbReference type="ARBA" id="ARBA00022722"/>
    </source>
</evidence>
<keyword evidence="10" id="KW-1185">Reference proteome</keyword>